<dbReference type="Proteomes" id="UP000054596">
    <property type="component" value="Unassembled WGS sequence"/>
</dbReference>
<reference evidence="1" key="1">
    <citation type="submission" date="2016-01" db="EMBL/GenBank/DDBJ databases">
        <authorList>
            <person name="Peeters C."/>
        </authorList>
    </citation>
    <scope>NUCLEOTIDE SEQUENCE [LARGE SCALE GENOMIC DNA]</scope>
    <source>
        <strain evidence="1">LMG 29325</strain>
    </source>
</reference>
<keyword evidence="2" id="KW-1185">Reference proteome</keyword>
<name>A0A158BJA4_9BURK</name>
<dbReference type="EMBL" id="FCOJ02000031">
    <property type="protein sequence ID" value="SAK70103.1"/>
    <property type="molecule type" value="Genomic_DNA"/>
</dbReference>
<accession>A0A158BJA4</accession>
<evidence type="ECO:0000313" key="2">
    <source>
        <dbReference type="Proteomes" id="UP000054596"/>
    </source>
</evidence>
<evidence type="ECO:0000313" key="1">
    <source>
        <dbReference type="EMBL" id="SAK70103.1"/>
    </source>
</evidence>
<gene>
    <name evidence="1" type="ORF">AWB82_04175</name>
</gene>
<proteinExistence type="predicted"/>
<dbReference type="AlphaFoldDB" id="A0A158BJA4"/>
<organism evidence="1 2">
    <name type="scientific">Caballeronia glebae</name>
    <dbReference type="NCBI Taxonomy" id="1777143"/>
    <lineage>
        <taxon>Bacteria</taxon>
        <taxon>Pseudomonadati</taxon>
        <taxon>Pseudomonadota</taxon>
        <taxon>Betaproteobacteria</taxon>
        <taxon>Burkholderiales</taxon>
        <taxon>Burkholderiaceae</taxon>
        <taxon>Caballeronia</taxon>
    </lineage>
</organism>
<sequence length="67" mass="7043">MGEAFSAQERYASGIRNGKGLTANAQDNVVSTSMVAISFSGLAGPLYRATWLRVPGEGNMHLKKGGD</sequence>
<comment type="caution">
    <text evidence="1">The sequence shown here is derived from an EMBL/GenBank/DDBJ whole genome shotgun (WGS) entry which is preliminary data.</text>
</comment>
<protein>
    <submittedName>
        <fullName evidence="1">Uncharacterized protein</fullName>
    </submittedName>
</protein>
<dbReference type="RefSeq" id="WP_086970567.1">
    <property type="nucleotide sequence ID" value="NZ_FCOJ02000031.1"/>
</dbReference>